<feature type="domain" description="Endonuclease/exonuclease/phosphatase" evidence="1">
    <location>
        <begin position="105"/>
        <end position="211"/>
    </location>
</feature>
<proteinExistence type="predicted"/>
<sequence>MAVPAMSIREFRFIYNRYDFRAGASGRSSAARRRRPQLFRRLIGREAAVFLRYVQLRTDRTGAPPGGTAIYYKRSLHCCPIDLPNLSNIEATGCRLAMTRHGTLVIISIYLLPSKSLLWSDLEALLALGDSVILFGDFNCKNRKRSYEISNTNGTKLYKLSKELKLEIIAPRTPYHPDTLTSRPSTLGLAITKGVSLYLHCIEALHCLDSDQRSVLLRMGPPAGGLPKLMTKVTDWKRVSTALEEINTPSLNNIPDVIQTTD</sequence>
<organism evidence="2 3">
    <name type="scientific">Eumeta variegata</name>
    <name type="common">Bagworm moth</name>
    <name type="synonym">Eumeta japonica</name>
    <dbReference type="NCBI Taxonomy" id="151549"/>
    <lineage>
        <taxon>Eukaryota</taxon>
        <taxon>Metazoa</taxon>
        <taxon>Ecdysozoa</taxon>
        <taxon>Arthropoda</taxon>
        <taxon>Hexapoda</taxon>
        <taxon>Insecta</taxon>
        <taxon>Pterygota</taxon>
        <taxon>Neoptera</taxon>
        <taxon>Endopterygota</taxon>
        <taxon>Lepidoptera</taxon>
        <taxon>Glossata</taxon>
        <taxon>Ditrysia</taxon>
        <taxon>Tineoidea</taxon>
        <taxon>Psychidae</taxon>
        <taxon>Oiketicinae</taxon>
        <taxon>Eumeta</taxon>
    </lineage>
</organism>
<dbReference type="PANTHER" id="PTHR33273:SF2">
    <property type="entry name" value="ENDONUCLEASE_EXONUCLEASE_PHOSPHATASE DOMAIN-CONTAINING PROTEIN"/>
    <property type="match status" value="1"/>
</dbReference>
<dbReference type="SUPFAM" id="SSF56219">
    <property type="entry name" value="DNase I-like"/>
    <property type="match status" value="1"/>
</dbReference>
<dbReference type="GO" id="GO:0003824">
    <property type="term" value="F:catalytic activity"/>
    <property type="evidence" value="ECO:0007669"/>
    <property type="project" value="InterPro"/>
</dbReference>
<comment type="caution">
    <text evidence="2">The sequence shown here is derived from an EMBL/GenBank/DDBJ whole genome shotgun (WGS) entry which is preliminary data.</text>
</comment>
<evidence type="ECO:0000259" key="1">
    <source>
        <dbReference type="Pfam" id="PF14529"/>
    </source>
</evidence>
<protein>
    <recommendedName>
        <fullName evidence="1">Endonuclease/exonuclease/phosphatase domain-containing protein</fullName>
    </recommendedName>
</protein>
<name>A0A4C1XYA1_EUMVA</name>
<keyword evidence="3" id="KW-1185">Reference proteome</keyword>
<dbReference type="Proteomes" id="UP000299102">
    <property type="component" value="Unassembled WGS sequence"/>
</dbReference>
<dbReference type="InterPro" id="IPR005135">
    <property type="entry name" value="Endo/exonuclease/phosphatase"/>
</dbReference>
<dbReference type="Gene3D" id="3.60.10.10">
    <property type="entry name" value="Endonuclease/exonuclease/phosphatase"/>
    <property type="match status" value="1"/>
</dbReference>
<reference evidence="2 3" key="1">
    <citation type="journal article" date="2019" name="Commun. Biol.">
        <title>The bagworm genome reveals a unique fibroin gene that provides high tensile strength.</title>
        <authorList>
            <person name="Kono N."/>
            <person name="Nakamura H."/>
            <person name="Ohtoshi R."/>
            <person name="Tomita M."/>
            <person name="Numata K."/>
            <person name="Arakawa K."/>
        </authorList>
    </citation>
    <scope>NUCLEOTIDE SEQUENCE [LARGE SCALE GENOMIC DNA]</scope>
</reference>
<dbReference type="PANTHER" id="PTHR33273">
    <property type="entry name" value="DOMAIN-CONTAINING PROTEIN, PUTATIVE-RELATED"/>
    <property type="match status" value="1"/>
</dbReference>
<dbReference type="InterPro" id="IPR036691">
    <property type="entry name" value="Endo/exonu/phosph_ase_sf"/>
</dbReference>
<dbReference type="AlphaFoldDB" id="A0A4C1XYA1"/>
<evidence type="ECO:0000313" key="2">
    <source>
        <dbReference type="EMBL" id="GBP67664.1"/>
    </source>
</evidence>
<evidence type="ECO:0000313" key="3">
    <source>
        <dbReference type="Proteomes" id="UP000299102"/>
    </source>
</evidence>
<gene>
    <name evidence="2" type="ORF">EVAR_98720_1</name>
</gene>
<accession>A0A4C1XYA1</accession>
<dbReference type="OrthoDB" id="410155at2759"/>
<dbReference type="EMBL" id="BGZK01000987">
    <property type="protein sequence ID" value="GBP67664.1"/>
    <property type="molecule type" value="Genomic_DNA"/>
</dbReference>
<dbReference type="Pfam" id="PF14529">
    <property type="entry name" value="Exo_endo_phos_2"/>
    <property type="match status" value="1"/>
</dbReference>